<dbReference type="Proteomes" id="UP000326939">
    <property type="component" value="Chromosome 10"/>
</dbReference>
<dbReference type="PANTHER" id="PTHR48222">
    <property type="entry name" value="PROTEINASE INHIBITOR, PROPEPTIDE"/>
    <property type="match status" value="1"/>
</dbReference>
<sequence length="252" mass="28350">MFFFFFMAAISRRKEIFLNGDDDHAIQKRSFESIERMRQARGEGVALLLSGMETVGAIDDDEASLDDDGIRVSHSFSLLLCFVDFISASVQIVYTKRPQDEEPEAYHIRTLASVLASEDVAKEALLYSYNTVASGFSAKLTPQQAEQISKLLGVLQVIPNMKVQLHTGPRIEMISQIFLSLYSYHMLNFCCRTSRCSSGCPQLESSAAYRSWDWEAALSLFNNLPLTLANIELLTPSPTLSSSINKFIKYFR</sequence>
<gene>
    <name evidence="2" type="ORF">DKX38_015736</name>
</gene>
<protein>
    <recommendedName>
        <fullName evidence="1">Inhibitor I9 domain-containing protein</fullName>
    </recommendedName>
</protein>
<evidence type="ECO:0000313" key="3">
    <source>
        <dbReference type="Proteomes" id="UP000326939"/>
    </source>
</evidence>
<accession>A0A5N5L623</accession>
<proteinExistence type="predicted"/>
<feature type="domain" description="Inhibitor I9" evidence="1">
    <location>
        <begin position="92"/>
        <end position="166"/>
    </location>
</feature>
<dbReference type="InterPro" id="IPR010259">
    <property type="entry name" value="S8pro/Inhibitor_I9"/>
</dbReference>
<dbReference type="EMBL" id="VDCV01000010">
    <property type="protein sequence ID" value="KAB5538203.1"/>
    <property type="molecule type" value="Genomic_DNA"/>
</dbReference>
<comment type="caution">
    <text evidence="2">The sequence shown here is derived from an EMBL/GenBank/DDBJ whole genome shotgun (WGS) entry which is preliminary data.</text>
</comment>
<evidence type="ECO:0000313" key="2">
    <source>
        <dbReference type="EMBL" id="KAB5538203.1"/>
    </source>
</evidence>
<dbReference type="Gene3D" id="3.30.70.80">
    <property type="entry name" value="Peptidase S8 propeptide/proteinase inhibitor I9"/>
    <property type="match status" value="1"/>
</dbReference>
<evidence type="ECO:0000259" key="1">
    <source>
        <dbReference type="Pfam" id="PF05922"/>
    </source>
</evidence>
<dbReference type="PANTHER" id="PTHR48222:SF4">
    <property type="entry name" value="PROTEINASE INHIBITOR, PROPEPTIDE"/>
    <property type="match status" value="1"/>
</dbReference>
<name>A0A5N5L623_9ROSI</name>
<dbReference type="AlphaFoldDB" id="A0A5N5L623"/>
<organism evidence="2 3">
    <name type="scientific">Salix brachista</name>
    <dbReference type="NCBI Taxonomy" id="2182728"/>
    <lineage>
        <taxon>Eukaryota</taxon>
        <taxon>Viridiplantae</taxon>
        <taxon>Streptophyta</taxon>
        <taxon>Embryophyta</taxon>
        <taxon>Tracheophyta</taxon>
        <taxon>Spermatophyta</taxon>
        <taxon>Magnoliopsida</taxon>
        <taxon>eudicotyledons</taxon>
        <taxon>Gunneridae</taxon>
        <taxon>Pentapetalae</taxon>
        <taxon>rosids</taxon>
        <taxon>fabids</taxon>
        <taxon>Malpighiales</taxon>
        <taxon>Salicaceae</taxon>
        <taxon>Saliceae</taxon>
        <taxon>Salix</taxon>
    </lineage>
</organism>
<reference evidence="3" key="1">
    <citation type="journal article" date="2019" name="Gigascience">
        <title>De novo genome assembly of the endangered Acer yangbiense, a plant species with extremely small populations endemic to Yunnan Province, China.</title>
        <authorList>
            <person name="Yang J."/>
            <person name="Wariss H.M."/>
            <person name="Tao L."/>
            <person name="Zhang R."/>
            <person name="Yun Q."/>
            <person name="Hollingsworth P."/>
            <person name="Dao Z."/>
            <person name="Luo G."/>
            <person name="Guo H."/>
            <person name="Ma Y."/>
            <person name="Sun W."/>
        </authorList>
    </citation>
    <scope>NUCLEOTIDE SEQUENCE [LARGE SCALE GENOMIC DNA]</scope>
    <source>
        <strain evidence="3">cv. br00</strain>
    </source>
</reference>
<dbReference type="Pfam" id="PF05922">
    <property type="entry name" value="Inhibitor_I9"/>
    <property type="match status" value="1"/>
</dbReference>
<dbReference type="InterPro" id="IPR037045">
    <property type="entry name" value="S8pro/Inhibitor_I9_sf"/>
</dbReference>
<keyword evidence="3" id="KW-1185">Reference proteome</keyword>